<proteinExistence type="predicted"/>
<organism evidence="1">
    <name type="scientific">marine sediment metagenome</name>
    <dbReference type="NCBI Taxonomy" id="412755"/>
    <lineage>
        <taxon>unclassified sequences</taxon>
        <taxon>metagenomes</taxon>
        <taxon>ecological metagenomes</taxon>
    </lineage>
</organism>
<sequence>GFYRTGCISRDIYPVLNTAFFFNMCLLDISRTDIIDYNRSVRPESLPVCAIFKSLDFYSGVPVPMRGKCKRTFNVYRLTYYTRSGSISLRYADKSFMGKFK</sequence>
<gene>
    <name evidence="1" type="ORF">S01H4_61914</name>
</gene>
<accession>X1E339</accession>
<reference evidence="1" key="1">
    <citation type="journal article" date="2014" name="Front. Microbiol.">
        <title>High frequency of phylogenetically diverse reductive dehalogenase-homologous genes in deep subseafloor sedimentary metagenomes.</title>
        <authorList>
            <person name="Kawai M."/>
            <person name="Futagami T."/>
            <person name="Toyoda A."/>
            <person name="Takaki Y."/>
            <person name="Nishi S."/>
            <person name="Hori S."/>
            <person name="Arai W."/>
            <person name="Tsubouchi T."/>
            <person name="Morono Y."/>
            <person name="Uchiyama I."/>
            <person name="Ito T."/>
            <person name="Fujiyama A."/>
            <person name="Inagaki F."/>
            <person name="Takami H."/>
        </authorList>
    </citation>
    <scope>NUCLEOTIDE SEQUENCE</scope>
    <source>
        <strain evidence="1">Expedition CK06-06</strain>
    </source>
</reference>
<feature type="non-terminal residue" evidence="1">
    <location>
        <position position="1"/>
    </location>
</feature>
<protein>
    <submittedName>
        <fullName evidence="1">Uncharacterized protein</fullName>
    </submittedName>
</protein>
<comment type="caution">
    <text evidence="1">The sequence shown here is derived from an EMBL/GenBank/DDBJ whole genome shotgun (WGS) entry which is preliminary data.</text>
</comment>
<dbReference type="AlphaFoldDB" id="X1E339"/>
<name>X1E339_9ZZZZ</name>
<evidence type="ECO:0000313" key="1">
    <source>
        <dbReference type="EMBL" id="GAH14835.1"/>
    </source>
</evidence>
<dbReference type="EMBL" id="BART01036819">
    <property type="protein sequence ID" value="GAH14835.1"/>
    <property type="molecule type" value="Genomic_DNA"/>
</dbReference>